<dbReference type="CDD" id="cd02440">
    <property type="entry name" value="AdoMet_MTases"/>
    <property type="match status" value="1"/>
</dbReference>
<dbReference type="InterPro" id="IPR013216">
    <property type="entry name" value="Methyltransf_11"/>
</dbReference>
<dbReference type="Proteomes" id="UP001178507">
    <property type="component" value="Unassembled WGS sequence"/>
</dbReference>
<name>A0AA36MW75_9DINO</name>
<dbReference type="PANTHER" id="PTHR43861">
    <property type="entry name" value="TRANS-ACONITATE 2-METHYLTRANSFERASE-RELATED"/>
    <property type="match status" value="1"/>
</dbReference>
<proteinExistence type="predicted"/>
<dbReference type="SUPFAM" id="SSF48452">
    <property type="entry name" value="TPR-like"/>
    <property type="match status" value="1"/>
</dbReference>
<dbReference type="EMBL" id="CAUJNA010000779">
    <property type="protein sequence ID" value="CAJ1381108.1"/>
    <property type="molecule type" value="Genomic_DNA"/>
</dbReference>
<dbReference type="SUPFAM" id="SSF53335">
    <property type="entry name" value="S-adenosyl-L-methionine-dependent methyltransferases"/>
    <property type="match status" value="1"/>
</dbReference>
<dbReference type="Pfam" id="PF08241">
    <property type="entry name" value="Methyltransf_11"/>
    <property type="match status" value="1"/>
</dbReference>
<evidence type="ECO:0000259" key="2">
    <source>
        <dbReference type="Pfam" id="PF08241"/>
    </source>
</evidence>
<comment type="caution">
    <text evidence="3">The sequence shown here is derived from an EMBL/GenBank/DDBJ whole genome shotgun (WGS) entry which is preliminary data.</text>
</comment>
<organism evidence="3 4">
    <name type="scientific">Effrenium voratum</name>
    <dbReference type="NCBI Taxonomy" id="2562239"/>
    <lineage>
        <taxon>Eukaryota</taxon>
        <taxon>Sar</taxon>
        <taxon>Alveolata</taxon>
        <taxon>Dinophyceae</taxon>
        <taxon>Suessiales</taxon>
        <taxon>Symbiodiniaceae</taxon>
        <taxon>Effrenium</taxon>
    </lineage>
</organism>
<protein>
    <recommendedName>
        <fullName evidence="2">Methyltransferase type 11 domain-containing protein</fullName>
    </recommendedName>
</protein>
<keyword evidence="4" id="KW-1185">Reference proteome</keyword>
<sequence length="469" mass="51106">MAPVEEAANLLQAGAKAHKNGDLKAAEELYEQALAEKDKSETGAEVAELLHLLGALRIQKLGVDDDDEGPQKPPTAELEAGVALLRRAAAALPSSAEDSARARLLCSLGTALLRPGAPEAMLREGLQLLRVALRLDATRWAAWYNVARALALLAAEREKACGEDTSEIQALNEEKVSALRSARRLKPRHSGCLYRLGMSLREAGQQEEAGEALDEFLQVARNDHSRCGKRRSAGAQHWLAVLRKETTATAPAEYVAGLFDCYAERFDEHLVGALEYRTPELLEEELKQAKSSLQLDFGFCVDLGCGTGLMGPRLRKLGVEKLEGVDLSRNMLQVAEEKQRGYDRLVCGDLLELLSQELDLVVAADVFVYLGDLQPVLAACGRCLRPRGLAAFSTEAPPRRGSANEEEGPVPENGFKLAETGRYLHRASYVTQTAEGCGLKLWKRCNVVLRKNGGKPVHGHLHLFLKPGP</sequence>
<evidence type="ECO:0000256" key="1">
    <source>
        <dbReference type="SAM" id="Coils"/>
    </source>
</evidence>
<reference evidence="3" key="1">
    <citation type="submission" date="2023-08" db="EMBL/GenBank/DDBJ databases">
        <authorList>
            <person name="Chen Y."/>
            <person name="Shah S."/>
            <person name="Dougan E. K."/>
            <person name="Thang M."/>
            <person name="Chan C."/>
        </authorList>
    </citation>
    <scope>NUCLEOTIDE SEQUENCE</scope>
</reference>
<gene>
    <name evidence="3" type="ORF">EVOR1521_LOCUS8897</name>
</gene>
<accession>A0AA36MW75</accession>
<feature type="coiled-coil region" evidence="1">
    <location>
        <begin position="16"/>
        <end position="43"/>
    </location>
</feature>
<dbReference type="InterPro" id="IPR011990">
    <property type="entry name" value="TPR-like_helical_dom_sf"/>
</dbReference>
<evidence type="ECO:0000313" key="4">
    <source>
        <dbReference type="Proteomes" id="UP001178507"/>
    </source>
</evidence>
<dbReference type="Gene3D" id="1.25.40.10">
    <property type="entry name" value="Tetratricopeptide repeat domain"/>
    <property type="match status" value="2"/>
</dbReference>
<dbReference type="GO" id="GO:0008757">
    <property type="term" value="F:S-adenosylmethionine-dependent methyltransferase activity"/>
    <property type="evidence" value="ECO:0007669"/>
    <property type="project" value="InterPro"/>
</dbReference>
<evidence type="ECO:0000313" key="3">
    <source>
        <dbReference type="EMBL" id="CAJ1381108.1"/>
    </source>
</evidence>
<keyword evidence="1" id="KW-0175">Coiled coil</keyword>
<feature type="domain" description="Methyltransferase type 11" evidence="2">
    <location>
        <begin position="301"/>
        <end position="392"/>
    </location>
</feature>
<dbReference type="InterPro" id="IPR029063">
    <property type="entry name" value="SAM-dependent_MTases_sf"/>
</dbReference>
<dbReference type="AlphaFoldDB" id="A0AA36MW75"/>
<dbReference type="Gene3D" id="3.40.50.150">
    <property type="entry name" value="Vaccinia Virus protein VP39"/>
    <property type="match status" value="1"/>
</dbReference>